<dbReference type="InterPro" id="IPR036388">
    <property type="entry name" value="WH-like_DNA-bd_sf"/>
</dbReference>
<dbReference type="Pfam" id="PF00486">
    <property type="entry name" value="Trans_reg_C"/>
    <property type="match status" value="1"/>
</dbReference>
<keyword evidence="1 3" id="KW-0238">DNA-binding</keyword>
<evidence type="ECO:0000313" key="8">
    <source>
        <dbReference type="Proteomes" id="UP000016412"/>
    </source>
</evidence>
<dbReference type="EMBL" id="AUZJ01000050">
    <property type="protein sequence ID" value="ERF60066.1"/>
    <property type="molecule type" value="Genomic_DNA"/>
</dbReference>
<dbReference type="InterPro" id="IPR001867">
    <property type="entry name" value="OmpR/PhoB-type_DNA-bd"/>
</dbReference>
<dbReference type="Pfam" id="PF00072">
    <property type="entry name" value="Response_reg"/>
    <property type="match status" value="1"/>
</dbReference>
<dbReference type="eggNOG" id="COG0745">
    <property type="taxonomic scope" value="Bacteria"/>
</dbReference>
<dbReference type="InterPro" id="IPR016032">
    <property type="entry name" value="Sig_transdc_resp-reg_C-effctor"/>
</dbReference>
<dbReference type="PROSITE" id="PS51755">
    <property type="entry name" value="OMPR_PHOB"/>
    <property type="match status" value="1"/>
</dbReference>
<dbReference type="PATRIC" id="fig|1125725.3.peg.2026"/>
<dbReference type="GO" id="GO:0006355">
    <property type="term" value="P:regulation of DNA-templated transcription"/>
    <property type="evidence" value="ECO:0007669"/>
    <property type="project" value="InterPro"/>
</dbReference>
<feature type="modified residue" description="4-aspartylphosphate" evidence="2">
    <location>
        <position position="108"/>
    </location>
</feature>
<evidence type="ECO:0000256" key="3">
    <source>
        <dbReference type="PROSITE-ProRule" id="PRU01091"/>
    </source>
</evidence>
<protein>
    <submittedName>
        <fullName evidence="7">Response regulator receiver domain protein</fullName>
    </submittedName>
    <submittedName>
        <fullName evidence="6">Sensory transduction protein RegX3 family protein</fullName>
    </submittedName>
</protein>
<dbReference type="PROSITE" id="PS50110">
    <property type="entry name" value="RESPONSE_REGULATORY"/>
    <property type="match status" value="1"/>
</dbReference>
<dbReference type="InterPro" id="IPR039420">
    <property type="entry name" value="WalR-like"/>
</dbReference>
<dbReference type="Gene3D" id="3.40.50.2300">
    <property type="match status" value="1"/>
</dbReference>
<gene>
    <name evidence="7" type="ORF">HMPREF0860_1371</name>
    <name evidence="6" type="ORF">HMPREF1325_1183</name>
</gene>
<comment type="caution">
    <text evidence="6">The sequence shown here is derived from an EMBL/GenBank/DDBJ whole genome shotgun (WGS) entry which is preliminary data.</text>
</comment>
<evidence type="ECO:0000256" key="2">
    <source>
        <dbReference type="PROSITE-ProRule" id="PRU00169"/>
    </source>
</evidence>
<dbReference type="InterPro" id="IPR011006">
    <property type="entry name" value="CheY-like_superfamily"/>
</dbReference>
<dbReference type="AlphaFoldDB" id="U1FL02"/>
<evidence type="ECO:0000259" key="5">
    <source>
        <dbReference type="PROSITE" id="PS51755"/>
    </source>
</evidence>
<organism evidence="6 8">
    <name type="scientific">Treponema socranskii subsp. socranskii VPI DR56BR1116 = ATCC 35536</name>
    <dbReference type="NCBI Taxonomy" id="1125725"/>
    <lineage>
        <taxon>Bacteria</taxon>
        <taxon>Pseudomonadati</taxon>
        <taxon>Spirochaetota</taxon>
        <taxon>Spirochaetia</taxon>
        <taxon>Spirochaetales</taxon>
        <taxon>Treponemataceae</taxon>
        <taxon>Treponema</taxon>
    </lineage>
</organism>
<evidence type="ECO:0000313" key="7">
    <source>
        <dbReference type="EMBL" id="ERK01467.1"/>
    </source>
</evidence>
<dbReference type="SUPFAM" id="SSF46894">
    <property type="entry name" value="C-terminal effector domain of the bipartite response regulators"/>
    <property type="match status" value="1"/>
</dbReference>
<dbReference type="EMBL" id="AVQI01000056">
    <property type="protein sequence ID" value="ERK01467.1"/>
    <property type="molecule type" value="Genomic_DNA"/>
</dbReference>
<evidence type="ECO:0000259" key="4">
    <source>
        <dbReference type="PROSITE" id="PS50110"/>
    </source>
</evidence>
<dbReference type="PANTHER" id="PTHR48111">
    <property type="entry name" value="REGULATOR OF RPOS"/>
    <property type="match status" value="1"/>
</dbReference>
<dbReference type="SMART" id="SM00448">
    <property type="entry name" value="REC"/>
    <property type="match status" value="1"/>
</dbReference>
<dbReference type="InterPro" id="IPR001789">
    <property type="entry name" value="Sig_transdc_resp-reg_receiver"/>
</dbReference>
<evidence type="ECO:0000313" key="6">
    <source>
        <dbReference type="EMBL" id="ERF60066.1"/>
    </source>
</evidence>
<reference evidence="8 9" key="1">
    <citation type="submission" date="2013-08" db="EMBL/GenBank/DDBJ databases">
        <authorList>
            <person name="Durkin A.S."/>
            <person name="Haft D.R."/>
            <person name="McCorrison J."/>
            <person name="Torralba M."/>
            <person name="Gillis M."/>
            <person name="Haft D.H."/>
            <person name="Methe B."/>
            <person name="Sutton G."/>
            <person name="Nelson K.E."/>
        </authorList>
    </citation>
    <scope>NUCLEOTIDE SEQUENCE [LARGE SCALE GENOMIC DNA]</scope>
    <source>
        <strain evidence="7 9">ATCC 35536</strain>
        <strain evidence="6 8">VPI DR56BR1116</strain>
    </source>
</reference>
<dbReference type="SMART" id="SM00862">
    <property type="entry name" value="Trans_reg_C"/>
    <property type="match status" value="1"/>
</dbReference>
<name>U1FL02_TRESO</name>
<dbReference type="CDD" id="cd00383">
    <property type="entry name" value="trans_reg_C"/>
    <property type="match status" value="1"/>
</dbReference>
<dbReference type="Gene3D" id="1.10.10.10">
    <property type="entry name" value="Winged helix-like DNA-binding domain superfamily/Winged helix DNA-binding domain"/>
    <property type="match status" value="1"/>
</dbReference>
<dbReference type="Proteomes" id="UP000016646">
    <property type="component" value="Unassembled WGS sequence"/>
</dbReference>
<dbReference type="PANTHER" id="PTHR48111:SF52">
    <property type="entry name" value="TRANSCRIPTIONAL REGULATORY PROTEIN YVRH"/>
    <property type="match status" value="1"/>
</dbReference>
<keyword evidence="9" id="KW-1185">Reference proteome</keyword>
<accession>U1FL02</accession>
<feature type="domain" description="OmpR/PhoB-type" evidence="5">
    <location>
        <begin position="185"/>
        <end position="283"/>
    </location>
</feature>
<dbReference type="GO" id="GO:0032993">
    <property type="term" value="C:protein-DNA complex"/>
    <property type="evidence" value="ECO:0007669"/>
    <property type="project" value="TreeGrafter"/>
</dbReference>
<dbReference type="Gene3D" id="6.10.250.690">
    <property type="match status" value="1"/>
</dbReference>
<evidence type="ECO:0000256" key="1">
    <source>
        <dbReference type="ARBA" id="ARBA00023125"/>
    </source>
</evidence>
<dbReference type="GO" id="GO:0000976">
    <property type="term" value="F:transcription cis-regulatory region binding"/>
    <property type="evidence" value="ECO:0007669"/>
    <property type="project" value="TreeGrafter"/>
</dbReference>
<dbReference type="SUPFAM" id="SSF52172">
    <property type="entry name" value="CheY-like"/>
    <property type="match status" value="1"/>
</dbReference>
<dbReference type="GO" id="GO:0000156">
    <property type="term" value="F:phosphorelay response regulator activity"/>
    <property type="evidence" value="ECO:0007669"/>
    <property type="project" value="TreeGrafter"/>
</dbReference>
<evidence type="ECO:0000313" key="9">
    <source>
        <dbReference type="Proteomes" id="UP000016646"/>
    </source>
</evidence>
<keyword evidence="2" id="KW-0597">Phosphoprotein</keyword>
<sequence length="296" mass="32937">MFTDNFPFFEYKKTVITARGHTFPLRVFPFYIKLLKGRMPSCIKLEIETGKGKLMGARIFIIEDVSEIANLIAMYLSKAGMDALSFGTAEAALEKLRSDPPPDLVILDLNLPGMSGFEFLEKFRSEYKTTIPVVIVSARDADEDIIKTLGFGADEFVTKPFSPRVLVARVQANLRRQAATEAAAEETISFGTYTLLLNSCVLKEGAQKIALSAKEYAVLEYLVKHAGESLSPEKIYADVWKAQYGDITAVAVYIQRLRKKIEKDPSNPEFIKTVFGLGYCFSKESIASRQGAKKDA</sequence>
<dbReference type="Proteomes" id="UP000016412">
    <property type="component" value="Unassembled WGS sequence"/>
</dbReference>
<feature type="domain" description="Response regulatory" evidence="4">
    <location>
        <begin position="58"/>
        <end position="174"/>
    </location>
</feature>
<proteinExistence type="predicted"/>
<dbReference type="GO" id="GO:0005829">
    <property type="term" value="C:cytosol"/>
    <property type="evidence" value="ECO:0007669"/>
    <property type="project" value="TreeGrafter"/>
</dbReference>
<dbReference type="STRING" id="1125725.HMPREF1325_1183"/>
<feature type="DNA-binding region" description="OmpR/PhoB-type" evidence="3">
    <location>
        <begin position="185"/>
        <end position="283"/>
    </location>
</feature>